<accession>A0A2S5J0N7</accession>
<evidence type="ECO:0000256" key="1">
    <source>
        <dbReference type="ARBA" id="ARBA00007689"/>
    </source>
</evidence>
<sequence length="117" mass="12356">MSQYAILIYEDPAYYETLPPEGWPAVVEAHSVFTKGVVEHGGSITGGGALKPVTTALKIKAGTVTDGPFVESKESFLGYYTGEARDLDHAIELAKLAPATGGGVELRPLHDPSTGRL</sequence>
<evidence type="ECO:0000259" key="2">
    <source>
        <dbReference type="Pfam" id="PF03795"/>
    </source>
</evidence>
<dbReference type="Pfam" id="PF03795">
    <property type="entry name" value="YCII"/>
    <property type="match status" value="1"/>
</dbReference>
<organism evidence="3 4">
    <name type="scientific">Arthrobacter pityocampae</name>
    <dbReference type="NCBI Taxonomy" id="547334"/>
    <lineage>
        <taxon>Bacteria</taxon>
        <taxon>Bacillati</taxon>
        <taxon>Actinomycetota</taxon>
        <taxon>Actinomycetes</taxon>
        <taxon>Micrococcales</taxon>
        <taxon>Micrococcaceae</taxon>
        <taxon>Arthrobacter</taxon>
    </lineage>
</organism>
<dbReference type="Gene3D" id="3.30.70.1060">
    <property type="entry name" value="Dimeric alpha+beta barrel"/>
    <property type="match status" value="1"/>
</dbReference>
<name>A0A2S5J0N7_9MICC</name>
<dbReference type="RefSeq" id="WP_104119663.1">
    <property type="nucleotide sequence ID" value="NZ_PRKW01000001.1"/>
</dbReference>
<keyword evidence="4" id="KW-1185">Reference proteome</keyword>
<dbReference type="EMBL" id="PRKW01000001">
    <property type="protein sequence ID" value="PPB50388.1"/>
    <property type="molecule type" value="Genomic_DNA"/>
</dbReference>
<reference evidence="3 4" key="1">
    <citation type="journal article" date="2014" name="Int. J. Syst. Evol. Microbiol.">
        <title>Arthrobacter pityocampae sp. nov., isolated from Thaumetopoea pityocampa (Lep., Thaumetopoeidae).</title>
        <authorList>
            <person name="Ince I.A."/>
            <person name="Demirbag Z."/>
            <person name="Kati H."/>
        </authorList>
    </citation>
    <scope>NUCLEOTIDE SEQUENCE [LARGE SCALE GENOMIC DNA]</scope>
    <source>
        <strain evidence="3 4">Tp2</strain>
    </source>
</reference>
<comment type="caution">
    <text evidence="3">The sequence shown here is derived from an EMBL/GenBank/DDBJ whole genome shotgun (WGS) entry which is preliminary data.</text>
</comment>
<feature type="domain" description="YCII-related" evidence="2">
    <location>
        <begin position="3"/>
        <end position="108"/>
    </location>
</feature>
<dbReference type="PANTHER" id="PTHR35174:SF3">
    <property type="entry name" value="BLL7171 PROTEIN"/>
    <property type="match status" value="1"/>
</dbReference>
<dbReference type="SUPFAM" id="SSF54909">
    <property type="entry name" value="Dimeric alpha+beta barrel"/>
    <property type="match status" value="1"/>
</dbReference>
<dbReference type="OrthoDB" id="668782at2"/>
<protein>
    <recommendedName>
        <fullName evidence="2">YCII-related domain-containing protein</fullName>
    </recommendedName>
</protein>
<dbReference type="InterPro" id="IPR005545">
    <property type="entry name" value="YCII"/>
</dbReference>
<gene>
    <name evidence="3" type="ORF">C4K88_00265</name>
</gene>
<dbReference type="AlphaFoldDB" id="A0A2S5J0N7"/>
<dbReference type="Proteomes" id="UP000239297">
    <property type="component" value="Unassembled WGS sequence"/>
</dbReference>
<evidence type="ECO:0000313" key="3">
    <source>
        <dbReference type="EMBL" id="PPB50388.1"/>
    </source>
</evidence>
<evidence type="ECO:0000313" key="4">
    <source>
        <dbReference type="Proteomes" id="UP000239297"/>
    </source>
</evidence>
<proteinExistence type="inferred from homology"/>
<dbReference type="InterPro" id="IPR011008">
    <property type="entry name" value="Dimeric_a/b-barrel"/>
</dbReference>
<comment type="similarity">
    <text evidence="1">Belongs to the YciI family.</text>
</comment>
<dbReference type="PANTHER" id="PTHR35174">
    <property type="entry name" value="BLL7171 PROTEIN-RELATED"/>
    <property type="match status" value="1"/>
</dbReference>